<keyword evidence="2" id="KW-1185">Reference proteome</keyword>
<dbReference type="AlphaFoldDB" id="A0A841T6P9"/>
<dbReference type="EMBL" id="JACJVQ010000019">
    <property type="protein sequence ID" value="MBB6636831.1"/>
    <property type="molecule type" value="Genomic_DNA"/>
</dbReference>
<evidence type="ECO:0000313" key="2">
    <source>
        <dbReference type="Proteomes" id="UP000535838"/>
    </source>
</evidence>
<accession>A0A841T6P9</accession>
<proteinExistence type="predicted"/>
<evidence type="ECO:0000313" key="1">
    <source>
        <dbReference type="EMBL" id="MBB6636831.1"/>
    </source>
</evidence>
<dbReference type="Proteomes" id="UP000535838">
    <property type="component" value="Unassembled WGS sequence"/>
</dbReference>
<sequence>MSNAGSKRVIPSKIPPSSRTGLGSFFASDRFHYPSKRLYVSRNHQWAYAAWEMARLADAAKFSSGGATLLHVDAHLDDTWDGVLAEGLFAVNSPQSALEVAGRLEIDNFIWAGWAAGVIDRVVYVCPKGLDDSDPFDLSDWNLTGEQLRPLRELLEKKAYTGRRFESVRELREGLGSSGDVRKLLAPQDQPVILDLDLDVFKLYPERLEDRELVPDGRVREELVYLRDLYPYDLITVALSPSFCGSEENSARLLGLVREVFGLAEEESVPW</sequence>
<protein>
    <submittedName>
        <fullName evidence="1">UPF0489 family protein</fullName>
    </submittedName>
</protein>
<organism evidence="1 2">
    <name type="scientific">Cohnella thailandensis</name>
    <dbReference type="NCBI Taxonomy" id="557557"/>
    <lineage>
        <taxon>Bacteria</taxon>
        <taxon>Bacillati</taxon>
        <taxon>Bacillota</taxon>
        <taxon>Bacilli</taxon>
        <taxon>Bacillales</taxon>
        <taxon>Paenibacillaceae</taxon>
        <taxon>Cohnella</taxon>
    </lineage>
</organism>
<reference evidence="1 2" key="1">
    <citation type="submission" date="2020-08" db="EMBL/GenBank/DDBJ databases">
        <title>Cohnella phylogeny.</title>
        <authorList>
            <person name="Dunlap C."/>
        </authorList>
    </citation>
    <scope>NUCLEOTIDE SEQUENCE [LARGE SCALE GENOMIC DNA]</scope>
    <source>
        <strain evidence="1 2">DSM 25241</strain>
    </source>
</reference>
<gene>
    <name evidence="1" type="ORF">H7B67_22110</name>
</gene>
<comment type="caution">
    <text evidence="1">The sequence shown here is derived from an EMBL/GenBank/DDBJ whole genome shotgun (WGS) entry which is preliminary data.</text>
</comment>
<name>A0A841T6P9_9BACL</name>